<evidence type="ECO:0000313" key="2">
    <source>
        <dbReference type="Proteomes" id="UP001149074"/>
    </source>
</evidence>
<dbReference type="EMBL" id="JAPQKI010000003">
    <property type="protein sequence ID" value="KAJ5110168.1"/>
    <property type="molecule type" value="Genomic_DNA"/>
</dbReference>
<sequence length="156" mass="17519">MKFIKMKKNDRMAQKRKGSWRARIIAQVTHFQMAHMHEIGGKAGAARGTSTPTAQKFVSVQPMTMTRVAGPCFTWEWQDRSSSRAIQSFVPVLSRRNMDQHSTTCVLWGVPLDREGTGCLQTSCITTDQRLKRLQVDRDLAVTEAVPPYNVVVALG</sequence>
<reference evidence="1" key="1">
    <citation type="submission" date="2022-11" db="EMBL/GenBank/DDBJ databases">
        <authorList>
            <person name="Petersen C."/>
        </authorList>
    </citation>
    <scope>NUCLEOTIDE SEQUENCE</scope>
    <source>
        <strain evidence="1">IBT 30761</strain>
    </source>
</reference>
<name>A0A9W9G160_9EURO</name>
<dbReference type="AlphaFoldDB" id="A0A9W9G160"/>
<comment type="caution">
    <text evidence="1">The sequence shown here is derived from an EMBL/GenBank/DDBJ whole genome shotgun (WGS) entry which is preliminary data.</text>
</comment>
<organism evidence="1 2">
    <name type="scientific">Penicillium argentinense</name>
    <dbReference type="NCBI Taxonomy" id="1131581"/>
    <lineage>
        <taxon>Eukaryota</taxon>
        <taxon>Fungi</taxon>
        <taxon>Dikarya</taxon>
        <taxon>Ascomycota</taxon>
        <taxon>Pezizomycotina</taxon>
        <taxon>Eurotiomycetes</taxon>
        <taxon>Eurotiomycetidae</taxon>
        <taxon>Eurotiales</taxon>
        <taxon>Aspergillaceae</taxon>
        <taxon>Penicillium</taxon>
    </lineage>
</organism>
<dbReference type="RefSeq" id="XP_056478279.1">
    <property type="nucleotide sequence ID" value="XM_056615307.1"/>
</dbReference>
<evidence type="ECO:0000313" key="1">
    <source>
        <dbReference type="EMBL" id="KAJ5110168.1"/>
    </source>
</evidence>
<reference evidence="1" key="2">
    <citation type="journal article" date="2023" name="IMA Fungus">
        <title>Comparative genomic study of the Penicillium genus elucidates a diverse pangenome and 15 lateral gene transfer events.</title>
        <authorList>
            <person name="Petersen C."/>
            <person name="Sorensen T."/>
            <person name="Nielsen M.R."/>
            <person name="Sondergaard T.E."/>
            <person name="Sorensen J.L."/>
            <person name="Fitzpatrick D.A."/>
            <person name="Frisvad J.C."/>
            <person name="Nielsen K.L."/>
        </authorList>
    </citation>
    <scope>NUCLEOTIDE SEQUENCE</scope>
    <source>
        <strain evidence="1">IBT 30761</strain>
    </source>
</reference>
<dbReference type="GeneID" id="81354286"/>
<accession>A0A9W9G160</accession>
<protein>
    <submittedName>
        <fullName evidence="1">Uncharacterized protein</fullName>
    </submittedName>
</protein>
<keyword evidence="2" id="KW-1185">Reference proteome</keyword>
<gene>
    <name evidence="1" type="ORF">N7532_002813</name>
</gene>
<proteinExistence type="predicted"/>
<dbReference type="Proteomes" id="UP001149074">
    <property type="component" value="Unassembled WGS sequence"/>
</dbReference>